<organism evidence="3 4">
    <name type="scientific">Cryptosporidium andersoni</name>
    <dbReference type="NCBI Taxonomy" id="117008"/>
    <lineage>
        <taxon>Eukaryota</taxon>
        <taxon>Sar</taxon>
        <taxon>Alveolata</taxon>
        <taxon>Apicomplexa</taxon>
        <taxon>Conoidasida</taxon>
        <taxon>Coccidia</taxon>
        <taxon>Eucoccidiorida</taxon>
        <taxon>Eimeriorina</taxon>
        <taxon>Cryptosporidiidae</taxon>
        <taxon>Cryptosporidium</taxon>
    </lineage>
</organism>
<comment type="caution">
    <text evidence="3">The sequence shown here is derived from an EMBL/GenBank/DDBJ whole genome shotgun (WGS) entry which is preliminary data.</text>
</comment>
<dbReference type="RefSeq" id="XP_067066666.1">
    <property type="nucleotide sequence ID" value="XM_067213415.1"/>
</dbReference>
<dbReference type="GeneID" id="92367373"/>
<dbReference type="PANTHER" id="PTHR46818:SF1">
    <property type="entry name" value="CHROMOSOME UNDETERMINED SCAFFOLD_125, WHOLE GENOME SHOTGUN SEQUENCE"/>
    <property type="match status" value="1"/>
</dbReference>
<dbReference type="Gene3D" id="3.40.525.10">
    <property type="entry name" value="CRAL-TRIO lipid binding domain"/>
    <property type="match status" value="1"/>
</dbReference>
<evidence type="ECO:0000313" key="3">
    <source>
        <dbReference type="EMBL" id="OII71476.1"/>
    </source>
</evidence>
<dbReference type="AlphaFoldDB" id="A0A1J4MEM5"/>
<dbReference type="CDD" id="cd00170">
    <property type="entry name" value="SEC14"/>
    <property type="match status" value="1"/>
</dbReference>
<dbReference type="SMART" id="SM00516">
    <property type="entry name" value="SEC14"/>
    <property type="match status" value="1"/>
</dbReference>
<dbReference type="SUPFAM" id="SSF52087">
    <property type="entry name" value="CRAL/TRIO domain"/>
    <property type="match status" value="1"/>
</dbReference>
<accession>A0A1J4MEM5</accession>
<dbReference type="OrthoDB" id="7777654at2759"/>
<dbReference type="EMBL" id="LRBS01000121">
    <property type="protein sequence ID" value="OII71476.1"/>
    <property type="molecule type" value="Genomic_DNA"/>
</dbReference>
<evidence type="ECO:0000256" key="1">
    <source>
        <dbReference type="SAM" id="MobiDB-lite"/>
    </source>
</evidence>
<feature type="region of interest" description="Disordered" evidence="1">
    <location>
        <begin position="55"/>
        <end position="80"/>
    </location>
</feature>
<proteinExistence type="predicted"/>
<dbReference type="Proteomes" id="UP000186804">
    <property type="component" value="Unassembled WGS sequence"/>
</dbReference>
<dbReference type="InterPro" id="IPR036273">
    <property type="entry name" value="CRAL/TRIO_N_dom_sf"/>
</dbReference>
<reference evidence="3 4" key="1">
    <citation type="submission" date="2016-10" db="EMBL/GenBank/DDBJ databases">
        <title>Reductive evolution of mitochondrial metabolism and differential evolution of invasion-related proteins in Cryptosporidium.</title>
        <authorList>
            <person name="Liu S."/>
            <person name="Roellig D.M."/>
            <person name="Guo Y."/>
            <person name="Li N."/>
            <person name="Frace M.A."/>
            <person name="Tang K."/>
            <person name="Zhang L."/>
            <person name="Feng Y."/>
            <person name="Xiao L."/>
        </authorList>
    </citation>
    <scope>NUCLEOTIDE SEQUENCE [LARGE SCALE GENOMIC DNA]</scope>
    <source>
        <strain evidence="3">30847</strain>
    </source>
</reference>
<protein>
    <submittedName>
        <fullName evidence="3">CRAL TRIO domain-containing protein</fullName>
    </submittedName>
</protein>
<dbReference type="InterPro" id="IPR001251">
    <property type="entry name" value="CRAL-TRIO_dom"/>
</dbReference>
<dbReference type="InterPro" id="IPR036865">
    <property type="entry name" value="CRAL-TRIO_dom_sf"/>
</dbReference>
<dbReference type="PANTHER" id="PTHR46818">
    <property type="entry name" value="DOMAIN-CONTAINING PROTEIN, PUTATIVE-RELATED"/>
    <property type="match status" value="1"/>
</dbReference>
<sequence length="473" mass="54511">MTSKNENSIFVESEETRITEIIDALRDVGMVEASESESENMSFTSAIEDSDIECTEGPDSMLTPKNLNDLPSKGSDDSPFKPIVDNNLKKNTNVNSNQRYNRILEGLGQVEIETPLNPYTMTIECLLYEPQEEDIIEEDLRYIYLNQILSKKEQNCLTKLRHYAKYHKVKFPHIIWIQALRFLYSAQFHLQKTLDMMTANLNFRIEELPIYEADVKDDLQLGAIYWHGRDYKCRPMLIVRIDKMDLLEGDINRLQKLLCFCLEFFLRYLQVAGRVENWNVIIDLSGKGFTDLPIQALKSVISLVNTRYRMRVYRMFIVNCPIFLNLLSSALLSTLPGTSARKVRFVDGAYSDELLEMISPYQLEQRYGGKCPDLTENFYPFKFYPCSSNQNMIELDQAELLSKVPLGVIAGFSVEIPPNYDIEKLTWLKFLPNMSFSPLVASKLSNILGREVKSVTSLQDIFNLSSNMNELDN</sequence>
<dbReference type="PROSITE" id="PS50191">
    <property type="entry name" value="CRAL_TRIO"/>
    <property type="match status" value="1"/>
</dbReference>
<name>A0A1J4MEM5_9CRYT</name>
<dbReference type="VEuPathDB" id="CryptoDB:cand_031890"/>
<evidence type="ECO:0000259" key="2">
    <source>
        <dbReference type="PROSITE" id="PS50191"/>
    </source>
</evidence>
<gene>
    <name evidence="3" type="ORF">cand_031890</name>
</gene>
<keyword evidence="4" id="KW-1185">Reference proteome</keyword>
<dbReference type="SUPFAM" id="SSF46938">
    <property type="entry name" value="CRAL/TRIO N-terminal domain"/>
    <property type="match status" value="1"/>
</dbReference>
<dbReference type="Pfam" id="PF00650">
    <property type="entry name" value="CRAL_TRIO"/>
    <property type="match status" value="1"/>
</dbReference>
<feature type="domain" description="CRAL-TRIO" evidence="2">
    <location>
        <begin position="212"/>
        <end position="375"/>
    </location>
</feature>
<evidence type="ECO:0000313" key="4">
    <source>
        <dbReference type="Proteomes" id="UP000186804"/>
    </source>
</evidence>